<dbReference type="SMART" id="SM00855">
    <property type="entry name" value="PGAM"/>
    <property type="match status" value="1"/>
</dbReference>
<keyword evidence="3" id="KW-1185">Reference proteome</keyword>
<accession>A0ABV6DW32</accession>
<dbReference type="RefSeq" id="WP_378516657.1">
    <property type="nucleotide sequence ID" value="NZ_CBCSDI010000070.1"/>
</dbReference>
<name>A0ABV6DW32_9ACTN</name>
<feature type="region of interest" description="Disordered" evidence="1">
    <location>
        <begin position="1"/>
        <end position="38"/>
    </location>
</feature>
<dbReference type="InterPro" id="IPR029033">
    <property type="entry name" value="His_PPase_superfam"/>
</dbReference>
<gene>
    <name evidence="2" type="ORF">ACFFJG_00505</name>
</gene>
<feature type="compositionally biased region" description="Basic residues" evidence="1">
    <location>
        <begin position="8"/>
        <end position="17"/>
    </location>
</feature>
<dbReference type="Proteomes" id="UP001589698">
    <property type="component" value="Unassembled WGS sequence"/>
</dbReference>
<dbReference type="InterPro" id="IPR013078">
    <property type="entry name" value="His_Pase_superF_clade-1"/>
</dbReference>
<dbReference type="CDD" id="cd07067">
    <property type="entry name" value="HP_PGM_like"/>
    <property type="match status" value="1"/>
</dbReference>
<dbReference type="PANTHER" id="PTHR47623">
    <property type="entry name" value="OS09G0287300 PROTEIN"/>
    <property type="match status" value="1"/>
</dbReference>
<dbReference type="SUPFAM" id="SSF53254">
    <property type="entry name" value="Phosphoglycerate mutase-like"/>
    <property type="match status" value="1"/>
</dbReference>
<organism evidence="2 3">
    <name type="scientific">Nocardioides zeicaulis</name>
    <dbReference type="NCBI Taxonomy" id="1776857"/>
    <lineage>
        <taxon>Bacteria</taxon>
        <taxon>Bacillati</taxon>
        <taxon>Actinomycetota</taxon>
        <taxon>Actinomycetes</taxon>
        <taxon>Propionibacteriales</taxon>
        <taxon>Nocardioidaceae</taxon>
        <taxon>Nocardioides</taxon>
    </lineage>
</organism>
<dbReference type="EMBL" id="JBHLXH010000001">
    <property type="protein sequence ID" value="MFC0220941.1"/>
    <property type="molecule type" value="Genomic_DNA"/>
</dbReference>
<proteinExistence type="predicted"/>
<evidence type="ECO:0000313" key="2">
    <source>
        <dbReference type="EMBL" id="MFC0220941.1"/>
    </source>
</evidence>
<protein>
    <submittedName>
        <fullName evidence="2">Histidine phosphatase family protein</fullName>
    </submittedName>
</protein>
<evidence type="ECO:0000256" key="1">
    <source>
        <dbReference type="SAM" id="MobiDB-lite"/>
    </source>
</evidence>
<dbReference type="PANTHER" id="PTHR47623:SF1">
    <property type="entry name" value="OS09G0287300 PROTEIN"/>
    <property type="match status" value="1"/>
</dbReference>
<dbReference type="Gene3D" id="3.40.50.1240">
    <property type="entry name" value="Phosphoglycerate mutase-like"/>
    <property type="match status" value="1"/>
</dbReference>
<reference evidence="2 3" key="1">
    <citation type="submission" date="2024-09" db="EMBL/GenBank/DDBJ databases">
        <authorList>
            <person name="Sun Q."/>
            <person name="Mori K."/>
        </authorList>
    </citation>
    <scope>NUCLEOTIDE SEQUENCE [LARGE SCALE GENOMIC DNA]</scope>
    <source>
        <strain evidence="2 3">CCM 8654</strain>
    </source>
</reference>
<comment type="caution">
    <text evidence="2">The sequence shown here is derived from an EMBL/GenBank/DDBJ whole genome shotgun (WGS) entry which is preliminary data.</text>
</comment>
<sequence>MQESTTGGHRRLVIVRHAKAEPTGATDHGRDLSDRGRADAEEAGRWLREQGVVPDAALVSDARRTHETWLHLALGAGWDVEPGLSPALYAAGPDAARDLVRETGAGVGTLVVVGHNPTMAYVAELLDDGDGDDDATTDMVVAGFPPASVAVFDVACGWGDLDAGAGRLTGFHVGSA</sequence>
<dbReference type="Pfam" id="PF00300">
    <property type="entry name" value="His_Phos_1"/>
    <property type="match status" value="1"/>
</dbReference>
<evidence type="ECO:0000313" key="3">
    <source>
        <dbReference type="Proteomes" id="UP001589698"/>
    </source>
</evidence>
<feature type="compositionally biased region" description="Basic and acidic residues" evidence="1">
    <location>
        <begin position="27"/>
        <end position="38"/>
    </location>
</feature>